<keyword evidence="1" id="KW-0472">Membrane</keyword>
<proteinExistence type="predicted"/>
<gene>
    <name evidence="2" type="ORF">C2G38_2082699</name>
</gene>
<evidence type="ECO:0000256" key="1">
    <source>
        <dbReference type="SAM" id="Phobius"/>
    </source>
</evidence>
<dbReference type="Proteomes" id="UP000266673">
    <property type="component" value="Unassembled WGS sequence"/>
</dbReference>
<accession>A0A397VE48</accession>
<sequence length="63" mass="7783">MHVIFRDFQVRTYNFMEVGLLRYLLLIINVSCVIDSDFILLRLVFFIYKNVKRRLVKRTCRKR</sequence>
<keyword evidence="3" id="KW-1185">Reference proteome</keyword>
<evidence type="ECO:0000313" key="3">
    <source>
        <dbReference type="Proteomes" id="UP000266673"/>
    </source>
</evidence>
<feature type="transmembrane region" description="Helical" evidence="1">
    <location>
        <begin position="20"/>
        <end position="48"/>
    </location>
</feature>
<comment type="caution">
    <text evidence="2">The sequence shown here is derived from an EMBL/GenBank/DDBJ whole genome shotgun (WGS) entry which is preliminary data.</text>
</comment>
<evidence type="ECO:0000313" key="2">
    <source>
        <dbReference type="EMBL" id="RIB19597.1"/>
    </source>
</evidence>
<protein>
    <submittedName>
        <fullName evidence="2">Uncharacterized protein</fullName>
    </submittedName>
</protein>
<dbReference type="EMBL" id="QKWP01000464">
    <property type="protein sequence ID" value="RIB19597.1"/>
    <property type="molecule type" value="Genomic_DNA"/>
</dbReference>
<reference evidence="2 3" key="1">
    <citation type="submission" date="2018-06" db="EMBL/GenBank/DDBJ databases">
        <title>Comparative genomics reveals the genomic features of Rhizophagus irregularis, R. cerebriforme, R. diaphanum and Gigaspora rosea, and their symbiotic lifestyle signature.</title>
        <authorList>
            <person name="Morin E."/>
            <person name="San Clemente H."/>
            <person name="Chen E.C.H."/>
            <person name="De La Providencia I."/>
            <person name="Hainaut M."/>
            <person name="Kuo A."/>
            <person name="Kohler A."/>
            <person name="Murat C."/>
            <person name="Tang N."/>
            <person name="Roy S."/>
            <person name="Loubradou J."/>
            <person name="Henrissat B."/>
            <person name="Grigoriev I.V."/>
            <person name="Corradi N."/>
            <person name="Roux C."/>
            <person name="Martin F.M."/>
        </authorList>
    </citation>
    <scope>NUCLEOTIDE SEQUENCE [LARGE SCALE GENOMIC DNA]</scope>
    <source>
        <strain evidence="2 3">DAOM 194757</strain>
    </source>
</reference>
<keyword evidence="1" id="KW-0812">Transmembrane</keyword>
<name>A0A397VE48_9GLOM</name>
<dbReference type="AlphaFoldDB" id="A0A397VE48"/>
<organism evidence="2 3">
    <name type="scientific">Gigaspora rosea</name>
    <dbReference type="NCBI Taxonomy" id="44941"/>
    <lineage>
        <taxon>Eukaryota</taxon>
        <taxon>Fungi</taxon>
        <taxon>Fungi incertae sedis</taxon>
        <taxon>Mucoromycota</taxon>
        <taxon>Glomeromycotina</taxon>
        <taxon>Glomeromycetes</taxon>
        <taxon>Diversisporales</taxon>
        <taxon>Gigasporaceae</taxon>
        <taxon>Gigaspora</taxon>
    </lineage>
</organism>
<keyword evidence="1" id="KW-1133">Transmembrane helix</keyword>